<reference evidence="2" key="1">
    <citation type="submission" date="2016-10" db="EMBL/GenBank/DDBJ databases">
        <authorList>
            <person name="Varghese N."/>
            <person name="Submissions S."/>
        </authorList>
    </citation>
    <scope>NUCLEOTIDE SEQUENCE [LARGE SCALE GENOMIC DNA]</scope>
    <source>
        <strain evidence="2">Nm71</strain>
    </source>
</reference>
<name>A0A1I0FWT9_9PROT</name>
<sequence length="277" mass="31743">MNLQLRATVRLTAALFLIALNPIPVVVAQTVWLSIIATENNINKAISTAHALHNTENSLEIIDTNDCQNLRKNLYVIASIDTQRHLAQKTIEKWRKRKHEDAYLRHCIIIQESRLALRIPPVDNSFIQNIIQPINWDSDEVITQLKFLNPEMAAIIKPHYQPDPEDIREGLKIRIDLLWLKSNQHKELFSDCIDPELLNNDQFLAVSCVTEIAADNLLHSTSVFSLNDGAMIFRQNRCREPKFTDNQLICQKETVDADGKLHHMPTLHVLPKSKSIN</sequence>
<organism evidence="1 2">
    <name type="scientific">Nitrosomonas marina</name>
    <dbReference type="NCBI Taxonomy" id="917"/>
    <lineage>
        <taxon>Bacteria</taxon>
        <taxon>Pseudomonadati</taxon>
        <taxon>Pseudomonadota</taxon>
        <taxon>Betaproteobacteria</taxon>
        <taxon>Nitrosomonadales</taxon>
        <taxon>Nitrosomonadaceae</taxon>
        <taxon>Nitrosomonas</taxon>
    </lineage>
</organism>
<evidence type="ECO:0000313" key="2">
    <source>
        <dbReference type="Proteomes" id="UP000199345"/>
    </source>
</evidence>
<dbReference type="Proteomes" id="UP000199345">
    <property type="component" value="Unassembled WGS sequence"/>
</dbReference>
<gene>
    <name evidence="1" type="ORF">SAMN05216326_1472</name>
</gene>
<proteinExistence type="predicted"/>
<evidence type="ECO:0000313" key="1">
    <source>
        <dbReference type="EMBL" id="SET62813.1"/>
    </source>
</evidence>
<keyword evidence="2" id="KW-1185">Reference proteome</keyword>
<dbReference type="AlphaFoldDB" id="A0A1I0FWT9"/>
<protein>
    <submittedName>
        <fullName evidence="1">Uncharacterized protein</fullName>
    </submittedName>
</protein>
<dbReference type="EMBL" id="FOIA01000047">
    <property type="protein sequence ID" value="SET62813.1"/>
    <property type="molecule type" value="Genomic_DNA"/>
</dbReference>
<accession>A0A1I0FWT9</accession>